<reference evidence="2 3" key="1">
    <citation type="submission" date="2018-06" db="EMBL/GenBank/DDBJ databases">
        <authorList>
            <consortium name="Pathogen Informatics"/>
            <person name="Doyle S."/>
        </authorList>
    </citation>
    <scope>NUCLEOTIDE SEQUENCE [LARGE SCALE GENOMIC DNA]</scope>
    <source>
        <strain evidence="2 3">NCTC12224</strain>
    </source>
</reference>
<organism evidence="2 3">
    <name type="scientific">Streptococcus hyointestinalis</name>
    <dbReference type="NCBI Taxonomy" id="1337"/>
    <lineage>
        <taxon>Bacteria</taxon>
        <taxon>Bacillati</taxon>
        <taxon>Bacillota</taxon>
        <taxon>Bacilli</taxon>
        <taxon>Lactobacillales</taxon>
        <taxon>Streptococcaceae</taxon>
        <taxon>Streptococcus</taxon>
    </lineage>
</organism>
<dbReference type="OrthoDB" id="2224963at2"/>
<dbReference type="Gene3D" id="1.20.5.170">
    <property type="match status" value="1"/>
</dbReference>
<gene>
    <name evidence="2" type="ORF">NCTC12224_00945</name>
</gene>
<keyword evidence="3" id="KW-1185">Reference proteome</keyword>
<dbReference type="EMBL" id="UHFN01000007">
    <property type="protein sequence ID" value="SUN60552.1"/>
    <property type="molecule type" value="Genomic_DNA"/>
</dbReference>
<evidence type="ECO:0000313" key="3">
    <source>
        <dbReference type="Proteomes" id="UP000254924"/>
    </source>
</evidence>
<keyword evidence="1" id="KW-0175">Coiled coil</keyword>
<proteinExistence type="predicted"/>
<evidence type="ECO:0000313" key="2">
    <source>
        <dbReference type="EMBL" id="SUN60552.1"/>
    </source>
</evidence>
<name>A0A380K652_9STRE</name>
<sequence length="59" mass="7343">MDRERYDDNAYWRKRYYSLLCDFADSNNDLMDKVVSLQKEVRRLKLENKNLKKTKGRRR</sequence>
<dbReference type="Proteomes" id="UP000254924">
    <property type="component" value="Unassembled WGS sequence"/>
</dbReference>
<dbReference type="AlphaFoldDB" id="A0A380K652"/>
<accession>A0A380K652</accession>
<protein>
    <submittedName>
        <fullName evidence="2">Uncharacterized protein</fullName>
    </submittedName>
</protein>
<evidence type="ECO:0000256" key="1">
    <source>
        <dbReference type="SAM" id="Coils"/>
    </source>
</evidence>
<feature type="coiled-coil region" evidence="1">
    <location>
        <begin position="27"/>
        <end position="54"/>
    </location>
</feature>